<feature type="transmembrane region" description="Helical" evidence="6">
    <location>
        <begin position="6"/>
        <end position="22"/>
    </location>
</feature>
<evidence type="ECO:0000256" key="2">
    <source>
        <dbReference type="ARBA" id="ARBA00022475"/>
    </source>
</evidence>
<keyword evidence="4 6" id="KW-1133">Transmembrane helix</keyword>
<accession>A0A831RYN6</accession>
<evidence type="ECO:0000313" key="7">
    <source>
        <dbReference type="EMBL" id="HEC06593.1"/>
    </source>
</evidence>
<evidence type="ECO:0000256" key="4">
    <source>
        <dbReference type="ARBA" id="ARBA00022989"/>
    </source>
</evidence>
<dbReference type="PANTHER" id="PTHR39087:SF2">
    <property type="entry name" value="UPF0104 MEMBRANE PROTEIN MJ1595"/>
    <property type="match status" value="1"/>
</dbReference>
<dbReference type="EMBL" id="DRLF01000247">
    <property type="protein sequence ID" value="HEC06593.1"/>
    <property type="molecule type" value="Genomic_DNA"/>
</dbReference>
<comment type="subcellular location">
    <subcellularLocation>
        <location evidence="1">Cell membrane</location>
        <topology evidence="1">Multi-pass membrane protein</topology>
    </subcellularLocation>
</comment>
<feature type="transmembrane region" description="Helical" evidence="6">
    <location>
        <begin position="93"/>
        <end position="112"/>
    </location>
</feature>
<feature type="transmembrane region" description="Helical" evidence="6">
    <location>
        <begin position="316"/>
        <end position="339"/>
    </location>
</feature>
<keyword evidence="3 6" id="KW-0812">Transmembrane</keyword>
<organism evidence="7">
    <name type="scientific">Thiolapillus brandeum</name>
    <dbReference type="NCBI Taxonomy" id="1076588"/>
    <lineage>
        <taxon>Bacteria</taxon>
        <taxon>Pseudomonadati</taxon>
        <taxon>Pseudomonadota</taxon>
        <taxon>Gammaproteobacteria</taxon>
        <taxon>Chromatiales</taxon>
        <taxon>Sedimenticolaceae</taxon>
        <taxon>Thiolapillus</taxon>
    </lineage>
</organism>
<evidence type="ECO:0000256" key="3">
    <source>
        <dbReference type="ARBA" id="ARBA00022692"/>
    </source>
</evidence>
<evidence type="ECO:0000256" key="5">
    <source>
        <dbReference type="ARBA" id="ARBA00023136"/>
    </source>
</evidence>
<dbReference type="InterPro" id="IPR022791">
    <property type="entry name" value="L-PG_synthase/AglD"/>
</dbReference>
<feature type="non-terminal residue" evidence="7">
    <location>
        <position position="1"/>
    </location>
</feature>
<dbReference type="PANTHER" id="PTHR39087">
    <property type="entry name" value="UPF0104 MEMBRANE PROTEIN MJ1595"/>
    <property type="match status" value="1"/>
</dbReference>
<proteinExistence type="predicted"/>
<keyword evidence="5 6" id="KW-0472">Membrane</keyword>
<dbReference type="AlphaFoldDB" id="A0A831RYN6"/>
<dbReference type="GO" id="GO:0005886">
    <property type="term" value="C:plasma membrane"/>
    <property type="evidence" value="ECO:0007669"/>
    <property type="project" value="UniProtKB-SubCell"/>
</dbReference>
<feature type="transmembrane region" description="Helical" evidence="6">
    <location>
        <begin position="133"/>
        <end position="157"/>
    </location>
</feature>
<gene>
    <name evidence="7" type="ORF">ENJ12_07065</name>
</gene>
<feature type="transmembrane region" description="Helical" evidence="6">
    <location>
        <begin position="60"/>
        <end position="81"/>
    </location>
</feature>
<protein>
    <submittedName>
        <fullName evidence="7">Flippase-like domain-containing protein</fullName>
    </submittedName>
</protein>
<comment type="caution">
    <text evidence="7">The sequence shown here is derived from an EMBL/GenBank/DDBJ whole genome shotgun (WGS) entry which is preliminary data.</text>
</comment>
<feature type="transmembrane region" description="Helical" evidence="6">
    <location>
        <begin position="233"/>
        <end position="257"/>
    </location>
</feature>
<evidence type="ECO:0000256" key="6">
    <source>
        <dbReference type="SAM" id="Phobius"/>
    </source>
</evidence>
<evidence type="ECO:0000256" key="1">
    <source>
        <dbReference type="ARBA" id="ARBA00004651"/>
    </source>
</evidence>
<name>A0A831RYN6_9GAMM</name>
<feature type="transmembrane region" description="Helical" evidence="6">
    <location>
        <begin position="181"/>
        <end position="199"/>
    </location>
</feature>
<keyword evidence="2" id="KW-1003">Cell membrane</keyword>
<dbReference type="Pfam" id="PF03706">
    <property type="entry name" value="LPG_synthase_TM"/>
    <property type="match status" value="1"/>
</dbReference>
<dbReference type="Proteomes" id="UP000886339">
    <property type="component" value="Unassembled WGS sequence"/>
</dbReference>
<sequence length="344" mass="37966">LRDLLKALLFLLVGGIILWLVYRQQDQAWQAQCALDGIPKEDCSLLKKIASDFASADFRYLFLMLLAFAVSNLSRAARWLMLLRPLGYSPRPVNAFLTIMLGYFANLGLPRVGEIVRAGTFSRYENIPVEKTLGTVVVDRIVDVLSLAVVIALAFLFEFDTISRFLAPYLGGSESEGSTPLLRYLFIALLIGGGLFWLFRKPLLRSRPGQKIMGMMKGFGEGLQSIRRVRSPFWFILHSLNIWLMYYLMTWLGFLAFEPTSQLGFSPALIVFVAGSLGMVIPSPGGLGSYHLLITAALTGLYAINGPDAFSFANIIFFTIQIGANILLGLLALALLPVINGGKV</sequence>
<dbReference type="NCBIfam" id="TIGR00374">
    <property type="entry name" value="flippase-like domain"/>
    <property type="match status" value="1"/>
</dbReference>
<reference evidence="7" key="1">
    <citation type="journal article" date="2020" name="mSystems">
        <title>Genome- and Community-Level Interaction Insights into Carbon Utilization and Element Cycling Functions of Hydrothermarchaeota in Hydrothermal Sediment.</title>
        <authorList>
            <person name="Zhou Z."/>
            <person name="Liu Y."/>
            <person name="Xu W."/>
            <person name="Pan J."/>
            <person name="Luo Z.H."/>
            <person name="Li M."/>
        </authorList>
    </citation>
    <scope>NUCLEOTIDE SEQUENCE [LARGE SCALE GENOMIC DNA]</scope>
    <source>
        <strain evidence="7">HyVt-458</strain>
    </source>
</reference>